<evidence type="ECO:0000256" key="3">
    <source>
        <dbReference type="ARBA" id="ARBA00022741"/>
    </source>
</evidence>
<dbReference type="EC" id="2.7.1.45" evidence="7"/>
<comment type="similarity">
    <text evidence="1">Belongs to the carbohydrate kinase PfkB family.</text>
</comment>
<dbReference type="GO" id="GO:0005524">
    <property type="term" value="F:ATP binding"/>
    <property type="evidence" value="ECO:0007669"/>
    <property type="project" value="UniProtKB-KW"/>
</dbReference>
<dbReference type="Pfam" id="PF00294">
    <property type="entry name" value="PfkB"/>
    <property type="match status" value="1"/>
</dbReference>
<dbReference type="OrthoDB" id="9795789at2"/>
<dbReference type="InterPro" id="IPR029056">
    <property type="entry name" value="Ribokinase-like"/>
</dbReference>
<dbReference type="KEGG" id="ccho:CCHOA_09940"/>
<evidence type="ECO:0000313" key="8">
    <source>
        <dbReference type="Proteomes" id="UP000269019"/>
    </source>
</evidence>
<feature type="domain" description="Carbohydrate kinase PfkB" evidence="6">
    <location>
        <begin position="1"/>
        <end position="289"/>
    </location>
</feature>
<dbReference type="CDD" id="cd01167">
    <property type="entry name" value="bac_FRK"/>
    <property type="match status" value="1"/>
</dbReference>
<gene>
    <name evidence="7" type="primary">kdgK</name>
    <name evidence="7" type="ORF">CCHOA_09940</name>
</gene>
<dbReference type="InterPro" id="IPR011611">
    <property type="entry name" value="PfkB_dom"/>
</dbReference>
<keyword evidence="8" id="KW-1185">Reference proteome</keyword>
<dbReference type="InterPro" id="IPR050306">
    <property type="entry name" value="PfkB_Carbo_kinase"/>
</dbReference>
<evidence type="ECO:0000256" key="1">
    <source>
        <dbReference type="ARBA" id="ARBA00010688"/>
    </source>
</evidence>
<dbReference type="SUPFAM" id="SSF53613">
    <property type="entry name" value="Ribokinase-like"/>
    <property type="match status" value="1"/>
</dbReference>
<evidence type="ECO:0000259" key="6">
    <source>
        <dbReference type="Pfam" id="PF00294"/>
    </source>
</evidence>
<evidence type="ECO:0000256" key="4">
    <source>
        <dbReference type="ARBA" id="ARBA00022777"/>
    </source>
</evidence>
<dbReference type="RefSeq" id="WP_123929640.1">
    <property type="nucleotide sequence ID" value="NZ_CP033896.1"/>
</dbReference>
<keyword evidence="5" id="KW-0067">ATP-binding</keyword>
<evidence type="ECO:0000256" key="2">
    <source>
        <dbReference type="ARBA" id="ARBA00022679"/>
    </source>
</evidence>
<dbReference type="AlphaFoldDB" id="A0A3G6J8E0"/>
<keyword evidence="2 7" id="KW-0808">Transferase</keyword>
<proteinExistence type="inferred from homology"/>
<protein>
    <submittedName>
        <fullName evidence="7">2-dehydro-3-deoxygluconokinase</fullName>
        <ecNumber evidence="7">2.7.1.45</ecNumber>
    </submittedName>
</protein>
<evidence type="ECO:0000256" key="5">
    <source>
        <dbReference type="ARBA" id="ARBA00022840"/>
    </source>
</evidence>
<dbReference type="GO" id="GO:0008673">
    <property type="term" value="F:2-dehydro-3-deoxygluconokinase activity"/>
    <property type="evidence" value="ECO:0007669"/>
    <property type="project" value="UniProtKB-EC"/>
</dbReference>
<dbReference type="Proteomes" id="UP000269019">
    <property type="component" value="Chromosome"/>
</dbReference>
<dbReference type="Gene3D" id="3.40.1190.20">
    <property type="match status" value="1"/>
</dbReference>
<keyword evidence="4 7" id="KW-0418">Kinase</keyword>
<evidence type="ECO:0000313" key="7">
    <source>
        <dbReference type="EMBL" id="AZA14371.1"/>
    </source>
</evidence>
<accession>A0A3G6J8E0</accession>
<sequence length="304" mass="31858">MSNILVYGEALVDIVPTEQQPLAPLLPALGGGPFNAAIAASRLGGAVGFVSCVSNDHFGVLLHHALVDNGVDVSGVTRSDLPTSLAVTSLDKQGAASYTFYVEGTADRTATPVVPTALPRVAAVGTLSLALPPAAQRYIDCAKSLHEQGTLLVLDPNLRHITRTREHHDRLAALLPSVDVIKLSDEELDFFTPEELAQVPITVVTRGGAGLLVQTPHFTTSVTAPSITVADTIGAGDTVMGSLLVAFDTLLAGGLQVTDLTEQHWHTVLNFAASAAAVTCTRHGAQPPYRKEVAETWQQVAALV</sequence>
<dbReference type="PANTHER" id="PTHR43085">
    <property type="entry name" value="HEXOKINASE FAMILY MEMBER"/>
    <property type="match status" value="1"/>
</dbReference>
<name>A0A3G6J8E0_9CORY</name>
<organism evidence="7 8">
    <name type="scientific">Corynebacterium choanae</name>
    <dbReference type="NCBI Taxonomy" id="1862358"/>
    <lineage>
        <taxon>Bacteria</taxon>
        <taxon>Bacillati</taxon>
        <taxon>Actinomycetota</taxon>
        <taxon>Actinomycetes</taxon>
        <taxon>Mycobacteriales</taxon>
        <taxon>Corynebacteriaceae</taxon>
        <taxon>Corynebacterium</taxon>
    </lineage>
</organism>
<reference evidence="7 8" key="1">
    <citation type="submission" date="2018-11" db="EMBL/GenBank/DDBJ databases">
        <authorList>
            <person name="Kleinhagauer T."/>
            <person name="Glaeser S.P."/>
            <person name="Spergser J."/>
            <person name="Ruckert C."/>
            <person name="Kaempfer P."/>
            <person name="Busse H.-J."/>
        </authorList>
    </citation>
    <scope>NUCLEOTIDE SEQUENCE [LARGE SCALE GENOMIC DNA]</scope>
    <source>
        <strain evidence="7 8">200CH</strain>
    </source>
</reference>
<dbReference type="EMBL" id="CP033896">
    <property type="protein sequence ID" value="AZA14371.1"/>
    <property type="molecule type" value="Genomic_DNA"/>
</dbReference>
<dbReference type="PANTHER" id="PTHR43085:SF1">
    <property type="entry name" value="PSEUDOURIDINE KINASE-RELATED"/>
    <property type="match status" value="1"/>
</dbReference>
<keyword evidence="3" id="KW-0547">Nucleotide-binding</keyword>